<reference key="2">
    <citation type="submission" date="2011-05" db="EMBL/GenBank/DDBJ databases">
        <title>The Genome Sequence of Magnaporthe oryzae 70-15.</title>
        <authorList>
            <consortium name="The Broad Institute Genome Sequencing Platform"/>
            <person name="Ma L.-J."/>
            <person name="Dead R."/>
            <person name="Young S.K."/>
            <person name="Zeng Q."/>
            <person name="Gargeya S."/>
            <person name="Fitzgerald M."/>
            <person name="Haas B."/>
            <person name="Abouelleil A."/>
            <person name="Alvarado L."/>
            <person name="Arachchi H.M."/>
            <person name="Berlin A."/>
            <person name="Brown A."/>
            <person name="Chapman S.B."/>
            <person name="Chen Z."/>
            <person name="Dunbar C."/>
            <person name="Freedman E."/>
            <person name="Gearin G."/>
            <person name="Gellesch M."/>
            <person name="Goldberg J."/>
            <person name="Griggs A."/>
            <person name="Gujja S."/>
            <person name="Heiman D."/>
            <person name="Howarth C."/>
            <person name="Larson L."/>
            <person name="Lui A."/>
            <person name="MacDonald P.J.P."/>
            <person name="Mehta T."/>
            <person name="Montmayeur A."/>
            <person name="Murphy C."/>
            <person name="Neiman D."/>
            <person name="Pearson M."/>
            <person name="Priest M."/>
            <person name="Roberts A."/>
            <person name="Saif S."/>
            <person name="Shea T."/>
            <person name="Shenoy N."/>
            <person name="Sisk P."/>
            <person name="Stolte C."/>
            <person name="Sykes S."/>
            <person name="Yandava C."/>
            <person name="Wortman J."/>
            <person name="Nusbaum C."/>
            <person name="Birren B."/>
        </authorList>
    </citation>
    <scope>NUCLEOTIDE SEQUENCE</scope>
    <source>
        <strain>70-15</strain>
    </source>
</reference>
<reference evidence="1 2" key="1">
    <citation type="journal article" date="2005" name="Nature">
        <title>The genome sequence of the rice blast fungus Magnaporthe grisea.</title>
        <authorList>
            <person name="Dean R.A."/>
            <person name="Talbot N.J."/>
            <person name="Ebbole D.J."/>
            <person name="Farman M.L."/>
            <person name="Mitchell T.K."/>
            <person name="Orbach M.J."/>
            <person name="Thon M."/>
            <person name="Kulkarni R."/>
            <person name="Xu J.R."/>
            <person name="Pan H."/>
            <person name="Read N.D."/>
            <person name="Lee Y.H."/>
            <person name="Carbone I."/>
            <person name="Brown D."/>
            <person name="Oh Y.Y."/>
            <person name="Donofrio N."/>
            <person name="Jeong J.S."/>
            <person name="Soanes D.M."/>
            <person name="Djonovic S."/>
            <person name="Kolomiets E."/>
            <person name="Rehmeyer C."/>
            <person name="Li W."/>
            <person name="Harding M."/>
            <person name="Kim S."/>
            <person name="Lebrun M.H."/>
            <person name="Bohnert H."/>
            <person name="Coughlan S."/>
            <person name="Butler J."/>
            <person name="Calvo S."/>
            <person name="Ma L.J."/>
            <person name="Nicol R."/>
            <person name="Purcell S."/>
            <person name="Nusbaum C."/>
            <person name="Galagan J.E."/>
            <person name="Birren B.W."/>
        </authorList>
    </citation>
    <scope>NUCLEOTIDE SEQUENCE [LARGE SCALE GENOMIC DNA]</scope>
    <source>
        <strain evidence="2">70-15 / ATCC MYA-4617 / FGSC 8958</strain>
    </source>
</reference>
<organism evidence="1 2">
    <name type="scientific">Pyricularia oryzae (strain 70-15 / ATCC MYA-4617 / FGSC 8958)</name>
    <name type="common">Rice blast fungus</name>
    <name type="synonym">Magnaporthe oryzae</name>
    <dbReference type="NCBI Taxonomy" id="242507"/>
    <lineage>
        <taxon>Eukaryota</taxon>
        <taxon>Fungi</taxon>
        <taxon>Dikarya</taxon>
        <taxon>Ascomycota</taxon>
        <taxon>Pezizomycotina</taxon>
        <taxon>Sordariomycetes</taxon>
        <taxon>Sordariomycetidae</taxon>
        <taxon>Magnaporthales</taxon>
        <taxon>Pyriculariaceae</taxon>
        <taxon>Pyricularia</taxon>
    </lineage>
</organism>
<dbReference type="KEGG" id="mgr:MGG_17972"/>
<dbReference type="GeneID" id="12984857"/>
<dbReference type="InParanoid" id="G4NJ30"/>
<gene>
    <name evidence="1" type="ORF">MGG_17972</name>
</gene>
<keyword evidence="2" id="KW-1185">Reference proteome</keyword>
<evidence type="ECO:0000313" key="1">
    <source>
        <dbReference type="EMBL" id="EHA46246.1"/>
    </source>
</evidence>
<sequence>MKLRKHGLGLVRFEEMRLNPPRMQIHTSHAVLPLNAHTKSHYVCTKQSKMRQLVFVAPPDTSQAAAAWPVGPVHAEMRSGAWMLEDSQCLDSSNLWVVKNQRERELCPEKFNNCPKETSTSTSKPISVILHHAIHKQYAI</sequence>
<dbReference type="HOGENOM" id="CLU_1835548_0_0_1"/>
<dbReference type="AlphaFoldDB" id="G4NJ30"/>
<evidence type="ECO:0000313" key="2">
    <source>
        <dbReference type="Proteomes" id="UP000009058"/>
    </source>
</evidence>
<dbReference type="RefSeq" id="XP_003720989.1">
    <property type="nucleotide sequence ID" value="XM_003720941.1"/>
</dbReference>
<accession>G4NJ30</accession>
<name>G4NJ30_PYRO7</name>
<proteinExistence type="predicted"/>
<dbReference type="VEuPathDB" id="FungiDB:MGG_17972"/>
<dbReference type="Proteomes" id="UP000009058">
    <property type="component" value="Chromosome 7"/>
</dbReference>
<protein>
    <submittedName>
        <fullName evidence="1">Uncharacterized protein</fullName>
    </submittedName>
</protein>
<dbReference type="EMBL" id="CM001237">
    <property type="protein sequence ID" value="EHA46246.1"/>
    <property type="molecule type" value="Genomic_DNA"/>
</dbReference>